<keyword evidence="2" id="KW-0677">Repeat</keyword>
<feature type="coiled-coil region" evidence="3">
    <location>
        <begin position="1373"/>
        <end position="1400"/>
    </location>
</feature>
<name>A0AAC9BUW5_9PSED</name>
<evidence type="ECO:0000259" key="4">
    <source>
        <dbReference type="Pfam" id="PF20178"/>
    </source>
</evidence>
<keyword evidence="3" id="KW-0175">Coiled coil</keyword>
<reference evidence="5 6" key="1">
    <citation type="submission" date="2016-05" db="EMBL/GenBank/DDBJ databases">
        <authorList>
            <person name="Wang S."/>
            <person name="Zhu B."/>
        </authorList>
    </citation>
    <scope>NUCLEOTIDE SEQUENCE [LARGE SCALE GENOMIC DNA]</scope>
    <source>
        <strain evidence="5 6">CRS05-R5</strain>
    </source>
</reference>
<organism evidence="5 6">
    <name type="scientific">Pseudomonas koreensis</name>
    <dbReference type="NCBI Taxonomy" id="198620"/>
    <lineage>
        <taxon>Bacteria</taxon>
        <taxon>Pseudomonadati</taxon>
        <taxon>Pseudomonadota</taxon>
        <taxon>Gammaproteobacteria</taxon>
        <taxon>Pseudomonadales</taxon>
        <taxon>Pseudomonadaceae</taxon>
        <taxon>Pseudomonas</taxon>
    </lineage>
</organism>
<sequence length="1670" mass="186797">MNNEAIDSDPFHDLKPDTHYSPLIDSIPDWLRQSAPHRRLALRISAPQLPASLNGATADQHARMKKLIARHATRQNRLDETLARLQNPGDFAAPLLETAIQDRFGLTLDVRQTWLHLYIPTHLPWLRMKSGAARTWSVSLLDAALHNFETCETQPQAFESDSSYIAAPHCSDQFSTLTHIADSMPITGFTQLCRELDIGRQYREYLEDNLGISNPVAAALLRSKAHESQRAALDAALHMAQMQKLLSADSHRQILYRLDDRASSDLRGYDLTLLSARLTGLLLFAPDLESTAEVHKVVAYLPDDPAHPIKEYPSSAAFAEELTRRLREPDYQMFFSRFIDHADRGQFFAQLNNQLAPLTWHATQSGDSRPSWREQSNPRPSLRINASVIPGNLLTHLYQRKLDKILNDARVLAVATATVDQQARWALWDSFTEIASTLLNIAAFIALPFVPFLGELMLAYTAYQLLDDTFEGVIDWAEGQGREAIGHFVAVVDSAVQLGTFAVGGTIVAGELRAHLPNASRQFFERFNPVKRPDGATRYWLPDLEPYEQSIKPSAQAKPDALGLHQHQGKTLLPLDDKCYAVTQDSRNGQYRIEHPSRPEAYQPRLQHNDAGAWKTELDNPLSWDQATLLSRSGPDVQRVPVTQRDRLLLISGSDENALRKAHVNQERLPPLFDDTLKRFNIDQDIQTFIDQMNSEHPDEYLQADLRTQLELLQESRHWPRGRGLRLSDELGNTLWQSSAPELPVLELVATRLEGGDLLKTLLTLLPESEAKALMGEPFGAPAQRLEARTRRLRQALSQLARDQRQHLFDQRYRRLEQGADALTQKVMDADALPRSVAQVLLDGATDTERQQLKRGTLSPRLTEQAAEAGLQVRLTRAYEGLELQSSAANADTQILALHTLEQLPGWSGQLRIEVRHYSPDGALLDSIGAADAPTRKTLVLRAEGDHQAFDDAGAELSGGESFYNCLLRAMPDSERSALNLHIGEGEKLRLSIRDNALGRDALRPLLANKPTYKPAYDPTVMRLLGGTDGYNLMPQNTPTLTQRAGALFPQLSPGQLESFVDRLQRHPSGPRAELTRMINQHSQLHSTLSAWSDAVPQQFPVTGVALTHEQIVVQRSIRQRLMHDLINLWRLQETIPDAEEYFVDFRFIQPVIGELPVLDSEFTCVRQLTLEGHPATRGVHEFLRSFTGLQRMALRNFNLGRLPENLVQSSQIQELILSDCAITLTQESHAVLANLTRLTTLDLFKNPLGLAPNVEHMPDLNYIDVSETGVSSLPAGLLTRPHLRTALLNDNAIEHLPAELFELPSKVQEGIDAGSNPLAASDMERIKRHFSSTQVDFGVSAASTDIQRVQALYPLMDQEEASHFVYLLPGNLAEGRQELTRLEAELATLESDLAAWTADVPALHPRSQQPFTAQELQIEHLSRDEFRQQLLRCWRREVESDDFSDLMHPGFQLTLDTQVTGPLPRVKADFSHVSLMFLESSHGLTGGVSGFLESFPNLKALTLRQFDLDHLPPAIFTMGKLRSLNLADCSISLSHNTALELAQMSQLEFIDLSNNPLARTPDVSQMPQLSSLLLGNTGISELPSGLRQLEHLQMADLSNNEIVDVPHDILEWPREFSENIDLQGNPFSQASLQLLISYFRLTSVDFGIDAVIENAELEVSSSGESGPDE</sequence>
<evidence type="ECO:0000256" key="3">
    <source>
        <dbReference type="SAM" id="Coils"/>
    </source>
</evidence>
<dbReference type="InterPro" id="IPR050216">
    <property type="entry name" value="LRR_domain-containing"/>
</dbReference>
<evidence type="ECO:0000313" key="6">
    <source>
        <dbReference type="Proteomes" id="UP000078142"/>
    </source>
</evidence>
<dbReference type="InterPro" id="IPR046673">
    <property type="entry name" value="ToxA_N"/>
</dbReference>
<evidence type="ECO:0000256" key="2">
    <source>
        <dbReference type="ARBA" id="ARBA00022737"/>
    </source>
</evidence>
<proteinExistence type="predicted"/>
<dbReference type="InterPro" id="IPR003591">
    <property type="entry name" value="Leu-rich_rpt_typical-subtyp"/>
</dbReference>
<dbReference type="Gene3D" id="3.80.10.10">
    <property type="entry name" value="Ribonuclease Inhibitor"/>
    <property type="match status" value="2"/>
</dbReference>
<dbReference type="PANTHER" id="PTHR48051">
    <property type="match status" value="1"/>
</dbReference>
<dbReference type="GeneID" id="93490612"/>
<dbReference type="GO" id="GO:0005737">
    <property type="term" value="C:cytoplasm"/>
    <property type="evidence" value="ECO:0007669"/>
    <property type="project" value="TreeGrafter"/>
</dbReference>
<dbReference type="Pfam" id="PF20178">
    <property type="entry name" value="ToxA_N"/>
    <property type="match status" value="1"/>
</dbReference>
<dbReference type="PANTHER" id="PTHR48051:SF54">
    <property type="entry name" value="LEUCINE-RICH REPEAT-CONTAINING PROTEIN"/>
    <property type="match status" value="1"/>
</dbReference>
<gene>
    <name evidence="5" type="ORF">A8L59_19660</name>
</gene>
<evidence type="ECO:0000313" key="5">
    <source>
        <dbReference type="EMBL" id="ANH99530.1"/>
    </source>
</evidence>
<dbReference type="RefSeq" id="WP_064588782.1">
    <property type="nucleotide sequence ID" value="NZ_CP015852.1"/>
</dbReference>
<keyword evidence="1" id="KW-0433">Leucine-rich repeat</keyword>
<dbReference type="InterPro" id="IPR032675">
    <property type="entry name" value="LRR_dom_sf"/>
</dbReference>
<protein>
    <recommendedName>
        <fullName evidence="4">Dermonecrotic toxin N-terminal domain-containing protein</fullName>
    </recommendedName>
</protein>
<dbReference type="EMBL" id="CP015852">
    <property type="protein sequence ID" value="ANH99530.1"/>
    <property type="molecule type" value="Genomic_DNA"/>
</dbReference>
<dbReference type="Proteomes" id="UP000078142">
    <property type="component" value="Chromosome"/>
</dbReference>
<dbReference type="SUPFAM" id="SSF52058">
    <property type="entry name" value="L domain-like"/>
    <property type="match status" value="1"/>
</dbReference>
<accession>A0AAC9BUW5</accession>
<feature type="domain" description="Dermonecrotic toxin N-terminal" evidence="4">
    <location>
        <begin position="82"/>
        <end position="341"/>
    </location>
</feature>
<dbReference type="SMART" id="SM00369">
    <property type="entry name" value="LRR_TYP"/>
    <property type="match status" value="5"/>
</dbReference>
<evidence type="ECO:0000256" key="1">
    <source>
        <dbReference type="ARBA" id="ARBA00022614"/>
    </source>
</evidence>